<feature type="transmembrane region" description="Helical" evidence="12">
    <location>
        <begin position="55"/>
        <end position="79"/>
    </location>
</feature>
<evidence type="ECO:0000256" key="5">
    <source>
        <dbReference type="ARBA" id="ARBA00022882"/>
    </source>
</evidence>
<keyword evidence="2" id="KW-0813">Transport</keyword>
<dbReference type="PANTHER" id="PTHR11767">
    <property type="entry name" value="INWARD RECTIFIER POTASSIUM CHANNEL"/>
    <property type="match status" value="1"/>
</dbReference>
<dbReference type="Proteomes" id="UP000830835">
    <property type="component" value="Unassembled WGS sequence"/>
</dbReference>
<dbReference type="PANTHER" id="PTHR11767:SF102">
    <property type="entry name" value="INWARDLY RECTIFYING POTASSIUM CHANNEL 1, ISOFORM F"/>
    <property type="match status" value="1"/>
</dbReference>
<evidence type="ECO:0000256" key="10">
    <source>
        <dbReference type="ARBA" id="ARBA00023303"/>
    </source>
</evidence>
<keyword evidence="16" id="KW-1185">Reference proteome</keyword>
<evidence type="ECO:0000256" key="9">
    <source>
        <dbReference type="ARBA" id="ARBA00023136"/>
    </source>
</evidence>
<dbReference type="InterPro" id="IPR013518">
    <property type="entry name" value="K_chnl_inward-rec_Kir_cyto"/>
</dbReference>
<evidence type="ECO:0000256" key="8">
    <source>
        <dbReference type="ARBA" id="ARBA00023065"/>
    </source>
</evidence>
<proteinExistence type="predicted"/>
<feature type="region of interest" description="Disordered" evidence="11">
    <location>
        <begin position="1"/>
        <end position="21"/>
    </location>
</feature>
<dbReference type="InterPro" id="IPR041647">
    <property type="entry name" value="IRK_C"/>
</dbReference>
<dbReference type="InterPro" id="IPR014756">
    <property type="entry name" value="Ig_E-set"/>
</dbReference>
<dbReference type="InterPro" id="IPR013099">
    <property type="entry name" value="K_chnl_dom"/>
</dbReference>
<evidence type="ECO:0000313" key="16">
    <source>
        <dbReference type="Proteomes" id="UP000830835"/>
    </source>
</evidence>
<reference evidence="15" key="1">
    <citation type="submission" date="2021-02" db="EMBL/GenBank/DDBJ databases">
        <title>The CRISPR/cas machinery reduction and long-range gene transfer in the hot spring cyanobacterium Synechococcus.</title>
        <authorList>
            <person name="Dvorak P."/>
            <person name="Jahodarova E."/>
            <person name="Hasler P."/>
            <person name="Poulickova A."/>
        </authorList>
    </citation>
    <scope>NUCLEOTIDE SEQUENCE</scope>
    <source>
        <strain evidence="15">Rupite</strain>
    </source>
</reference>
<keyword evidence="4 12" id="KW-0812">Transmembrane</keyword>
<evidence type="ECO:0000256" key="7">
    <source>
        <dbReference type="ARBA" id="ARBA00022989"/>
    </source>
</evidence>
<dbReference type="GO" id="GO:0034220">
    <property type="term" value="P:monoatomic ion transmembrane transport"/>
    <property type="evidence" value="ECO:0007669"/>
    <property type="project" value="UniProtKB-KW"/>
</dbReference>
<dbReference type="Pfam" id="PF07885">
    <property type="entry name" value="Ion_trans_2"/>
    <property type="match status" value="1"/>
</dbReference>
<evidence type="ECO:0000259" key="14">
    <source>
        <dbReference type="Pfam" id="PF17655"/>
    </source>
</evidence>
<comment type="caution">
    <text evidence="15">The sequence shown here is derived from an EMBL/GenBank/DDBJ whole genome shotgun (WGS) entry which is preliminary data.</text>
</comment>
<dbReference type="InterPro" id="IPR016449">
    <property type="entry name" value="K_chnl_inward-rec_Kir"/>
</dbReference>
<keyword evidence="3" id="KW-0633">Potassium transport</keyword>
<accession>A0ABT0CFU4</accession>
<evidence type="ECO:0000256" key="6">
    <source>
        <dbReference type="ARBA" id="ARBA00022958"/>
    </source>
</evidence>
<dbReference type="EMBL" id="JAFIRA010000052">
    <property type="protein sequence ID" value="MCJ2544240.1"/>
    <property type="molecule type" value="Genomic_DNA"/>
</dbReference>
<keyword evidence="6" id="KW-0630">Potassium</keyword>
<evidence type="ECO:0000256" key="3">
    <source>
        <dbReference type="ARBA" id="ARBA00022538"/>
    </source>
</evidence>
<dbReference type="SUPFAM" id="SSF81296">
    <property type="entry name" value="E set domains"/>
    <property type="match status" value="1"/>
</dbReference>
<keyword evidence="8" id="KW-0406">Ion transport</keyword>
<feature type="transmembrane region" description="Helical" evidence="12">
    <location>
        <begin position="91"/>
        <end position="110"/>
    </location>
</feature>
<evidence type="ECO:0000256" key="4">
    <source>
        <dbReference type="ARBA" id="ARBA00022692"/>
    </source>
</evidence>
<keyword evidence="5" id="KW-0851">Voltage-gated channel</keyword>
<dbReference type="SUPFAM" id="SSF81324">
    <property type="entry name" value="Voltage-gated potassium channels"/>
    <property type="match status" value="1"/>
</dbReference>
<sequence>MVHRRPQSAVPQGSPLGISHPIRMGQPGGHRPLVRRGIPSQGLRDLYHLLLTLSWPGFLGVLAGGYILANVGFALLYLIGTNNIANARSGHFGDAFFFSVQTMASIGYGAMYPLSLYANVLVTLEAMLGVAGTAVATGLVFSRISRPTARVMFSRVAVVHVYEGCPTLMFRVANQRFNQIVEAQIRVTLAYNQVSAEGEWMRRLYDLRLVRSTSPIFAVTWTVMHRIERDSPLYRLTLQDLEAGQAELIITLTGIDDTFSQTIHARHSYLADEIHWGQRFADILHLDSHGNRYVDYSHFHTTLPI</sequence>
<evidence type="ECO:0000313" key="15">
    <source>
        <dbReference type="EMBL" id="MCJ2544240.1"/>
    </source>
</evidence>
<keyword evidence="7 12" id="KW-1133">Transmembrane helix</keyword>
<evidence type="ECO:0000256" key="2">
    <source>
        <dbReference type="ARBA" id="ARBA00022448"/>
    </source>
</evidence>
<keyword evidence="10 15" id="KW-0407">Ion channel</keyword>
<dbReference type="Gene3D" id="2.60.40.1400">
    <property type="entry name" value="G protein-activated inward rectifier potassium channel 1"/>
    <property type="match status" value="1"/>
</dbReference>
<evidence type="ECO:0000256" key="1">
    <source>
        <dbReference type="ARBA" id="ARBA00004141"/>
    </source>
</evidence>
<keyword evidence="9 12" id="KW-0472">Membrane</keyword>
<feature type="domain" description="Potassium channel" evidence="13">
    <location>
        <begin position="79"/>
        <end position="144"/>
    </location>
</feature>
<comment type="subcellular location">
    <subcellularLocation>
        <location evidence="1">Membrane</location>
        <topology evidence="1">Multi-pass membrane protein</topology>
    </subcellularLocation>
</comment>
<organism evidence="15 16">
    <name type="scientific">Thermostichus vulcanus str. 'Rupite'</name>
    <dbReference type="NCBI Taxonomy" id="2813851"/>
    <lineage>
        <taxon>Bacteria</taxon>
        <taxon>Bacillati</taxon>
        <taxon>Cyanobacteriota</taxon>
        <taxon>Cyanophyceae</taxon>
        <taxon>Thermostichales</taxon>
        <taxon>Thermostichaceae</taxon>
        <taxon>Thermostichus</taxon>
    </lineage>
</organism>
<feature type="transmembrane region" description="Helical" evidence="12">
    <location>
        <begin position="116"/>
        <end position="141"/>
    </location>
</feature>
<evidence type="ECO:0000259" key="13">
    <source>
        <dbReference type="Pfam" id="PF07885"/>
    </source>
</evidence>
<dbReference type="Gene3D" id="1.10.287.70">
    <property type="match status" value="1"/>
</dbReference>
<name>A0ABT0CFU4_THEVL</name>
<evidence type="ECO:0000256" key="12">
    <source>
        <dbReference type="SAM" id="Phobius"/>
    </source>
</evidence>
<protein>
    <submittedName>
        <fullName evidence="15">ATP-sensitive inward rectifier potassium channel 10</fullName>
    </submittedName>
</protein>
<dbReference type="PRINTS" id="PR01320">
    <property type="entry name" value="KIRCHANNEL"/>
</dbReference>
<feature type="domain" description="Inward rectifier potassium channel C-terminal" evidence="14">
    <location>
        <begin position="151"/>
        <end position="303"/>
    </location>
</feature>
<evidence type="ECO:0000256" key="11">
    <source>
        <dbReference type="SAM" id="MobiDB-lite"/>
    </source>
</evidence>
<dbReference type="Pfam" id="PF17655">
    <property type="entry name" value="IRK_C"/>
    <property type="match status" value="1"/>
</dbReference>
<gene>
    <name evidence="15" type="ORF">JX360_15230</name>
</gene>